<organism evidence="2 3">
    <name type="scientific">Lysinibacillus sphaericus OT4b.31</name>
    <dbReference type="NCBI Taxonomy" id="1285586"/>
    <lineage>
        <taxon>Bacteria</taxon>
        <taxon>Bacillati</taxon>
        <taxon>Bacillota</taxon>
        <taxon>Bacilli</taxon>
        <taxon>Bacillales</taxon>
        <taxon>Bacillaceae</taxon>
        <taxon>Lysinibacillus</taxon>
    </lineage>
</organism>
<proteinExistence type="predicted"/>
<evidence type="ECO:0000256" key="1">
    <source>
        <dbReference type="SAM" id="Phobius"/>
    </source>
</evidence>
<dbReference type="PANTHER" id="PTHR40278">
    <property type="entry name" value="DNA UTILIZATION PROTEIN HOFN"/>
    <property type="match status" value="1"/>
</dbReference>
<dbReference type="HOGENOM" id="CLU_1382654_0_0_9"/>
<name>R7ZFW4_LYSSH</name>
<keyword evidence="1" id="KW-0472">Membrane</keyword>
<dbReference type="AlphaFoldDB" id="R7ZFW4"/>
<dbReference type="RefSeq" id="WP_010858606.1">
    <property type="nucleotide sequence ID" value="NZ_KB933398.1"/>
</dbReference>
<dbReference type="eggNOG" id="COG3166">
    <property type="taxonomic scope" value="Bacteria"/>
</dbReference>
<evidence type="ECO:0000313" key="3">
    <source>
        <dbReference type="Proteomes" id="UP000013911"/>
    </source>
</evidence>
<dbReference type="Proteomes" id="UP000013911">
    <property type="component" value="Unassembled WGS sequence"/>
</dbReference>
<dbReference type="PATRIC" id="fig|1285586.5.peg.1676"/>
<dbReference type="EMBL" id="AQPX01000014">
    <property type="protein sequence ID" value="EON73012.1"/>
    <property type="molecule type" value="Genomic_DNA"/>
</dbReference>
<keyword evidence="1" id="KW-0812">Transmembrane</keyword>
<reference evidence="2 3" key="1">
    <citation type="submission" date="2013-04" db="EMBL/GenBank/DDBJ databases">
        <title>Draft genome of the heavy metal tolerant bacterium Lysinibacillus sphaericus strain OT4b.31.</title>
        <authorList>
            <person name="Pena-Montenegro T.D."/>
            <person name="Dussan J."/>
        </authorList>
    </citation>
    <scope>NUCLEOTIDE SEQUENCE [LARGE SCALE GENOMIC DNA]</scope>
    <source>
        <strain evidence="2 3">OT4b.31</strain>
    </source>
</reference>
<evidence type="ECO:0000313" key="2">
    <source>
        <dbReference type="EMBL" id="EON73012.1"/>
    </source>
</evidence>
<dbReference type="InterPro" id="IPR052534">
    <property type="entry name" value="Extracell_DNA_Util/SecSys_Comp"/>
</dbReference>
<feature type="transmembrane region" description="Helical" evidence="1">
    <location>
        <begin position="20"/>
        <end position="41"/>
    </location>
</feature>
<gene>
    <name evidence="2" type="ORF">H131_08263</name>
</gene>
<comment type="caution">
    <text evidence="2">The sequence shown here is derived from an EMBL/GenBank/DDBJ whole genome shotgun (WGS) entry which is preliminary data.</text>
</comment>
<keyword evidence="1" id="KW-1133">Transmembrane helix</keyword>
<accession>R7ZFW4</accession>
<protein>
    <submittedName>
        <fullName evidence="2">Malate synthase</fullName>
    </submittedName>
</protein>
<dbReference type="OrthoDB" id="2971140at2"/>
<dbReference type="PANTHER" id="PTHR40278:SF1">
    <property type="entry name" value="DNA UTILIZATION PROTEIN HOFN"/>
    <property type="match status" value="1"/>
</dbReference>
<sequence length="197" mass="22324">MVPDINLLPQLEKKTSSPKLLYSIVIVAVGIILAYFLFIFFTAKSDLKALTTEEQVLTTQNNQLQQELDMRQSVSQGSLEQSVQYVQSVSYPVTPLIDETRNLLPAHSFLRSYAFGADSINIIVDFESMTDISTYVERLLASNYFKDTQIRSISNFNIQLGEQKELTPEQMFKEVPRYAVTITAAIDFMYLAGGRRS</sequence>